<dbReference type="SUPFAM" id="SSF46785">
    <property type="entry name" value="Winged helix' DNA-binding domain"/>
    <property type="match status" value="1"/>
</dbReference>
<name>A0A9W5RDU5_9ACTO</name>
<sequence length="134" mass="15044">MEKPRRNTRQRQAVIEAMSEATEFRSAQKIHADMVAAGESIGLATVYRNLRSLAEEGYIDTLMAPDGESLYRACGHESHHHHIVCRRCLSSIEIHESDLESILQALVKKHGFSDVEHSIEIFGLCPQCQAEEGK</sequence>
<dbReference type="InterPro" id="IPR043135">
    <property type="entry name" value="Fur_C"/>
</dbReference>
<dbReference type="EMBL" id="AGWN01000001">
    <property type="protein sequence ID" value="EPD30629.1"/>
    <property type="molecule type" value="Genomic_DNA"/>
</dbReference>
<evidence type="ECO:0000256" key="1">
    <source>
        <dbReference type="ARBA" id="ARBA00004496"/>
    </source>
</evidence>
<keyword evidence="5" id="KW-0678">Repressor</keyword>
<proteinExistence type="inferred from homology"/>
<evidence type="ECO:0000256" key="12">
    <source>
        <dbReference type="PIRSR" id="PIRSR602481-2"/>
    </source>
</evidence>
<feature type="binding site" evidence="12">
    <location>
        <position position="100"/>
    </location>
    <ligand>
        <name>Fe cation</name>
        <dbReference type="ChEBI" id="CHEBI:24875"/>
    </ligand>
</feature>
<evidence type="ECO:0000256" key="9">
    <source>
        <dbReference type="ARBA" id="ARBA00023125"/>
    </source>
</evidence>
<keyword evidence="12" id="KW-0408">Iron</keyword>
<dbReference type="GO" id="GO:0000976">
    <property type="term" value="F:transcription cis-regulatory region binding"/>
    <property type="evidence" value="ECO:0007669"/>
    <property type="project" value="TreeGrafter"/>
</dbReference>
<keyword evidence="8" id="KW-0805">Transcription regulation</keyword>
<keyword evidence="14" id="KW-1185">Reference proteome</keyword>
<evidence type="ECO:0000256" key="2">
    <source>
        <dbReference type="ARBA" id="ARBA00007957"/>
    </source>
</evidence>
<dbReference type="GO" id="GO:0008270">
    <property type="term" value="F:zinc ion binding"/>
    <property type="evidence" value="ECO:0007669"/>
    <property type="project" value="TreeGrafter"/>
</dbReference>
<feature type="binding site" evidence="11">
    <location>
        <position position="128"/>
    </location>
    <ligand>
        <name>Zn(2+)</name>
        <dbReference type="ChEBI" id="CHEBI:29105"/>
    </ligand>
</feature>
<dbReference type="FunFam" id="1.10.10.10:FF:000459">
    <property type="entry name" value="Ferric uptake regulation protein"/>
    <property type="match status" value="1"/>
</dbReference>
<keyword evidence="10" id="KW-0804">Transcription</keyword>
<comment type="subunit">
    <text evidence="3">Homodimer.</text>
</comment>
<dbReference type="Pfam" id="PF01475">
    <property type="entry name" value="FUR"/>
    <property type="match status" value="1"/>
</dbReference>
<dbReference type="Proteomes" id="UP000014387">
    <property type="component" value="Unassembled WGS sequence"/>
</dbReference>
<organism evidence="13 14">
    <name type="scientific">Gleimia europaea ACS-120-V-Col10b</name>
    <dbReference type="NCBI Taxonomy" id="883069"/>
    <lineage>
        <taxon>Bacteria</taxon>
        <taxon>Bacillati</taxon>
        <taxon>Actinomycetota</taxon>
        <taxon>Actinomycetes</taxon>
        <taxon>Actinomycetales</taxon>
        <taxon>Actinomycetaceae</taxon>
        <taxon>Gleimia</taxon>
    </lineage>
</organism>
<evidence type="ECO:0000256" key="8">
    <source>
        <dbReference type="ARBA" id="ARBA00023015"/>
    </source>
</evidence>
<evidence type="ECO:0000256" key="3">
    <source>
        <dbReference type="ARBA" id="ARBA00011738"/>
    </source>
</evidence>
<accession>A0A9W5RDU5</accession>
<evidence type="ECO:0000256" key="6">
    <source>
        <dbReference type="ARBA" id="ARBA00022723"/>
    </source>
</evidence>
<dbReference type="CDD" id="cd07153">
    <property type="entry name" value="Fur_like"/>
    <property type="match status" value="1"/>
</dbReference>
<dbReference type="GO" id="GO:1900376">
    <property type="term" value="P:regulation of secondary metabolite biosynthetic process"/>
    <property type="evidence" value="ECO:0007669"/>
    <property type="project" value="TreeGrafter"/>
</dbReference>
<evidence type="ECO:0000313" key="14">
    <source>
        <dbReference type="Proteomes" id="UP000014387"/>
    </source>
</evidence>
<dbReference type="GO" id="GO:0045892">
    <property type="term" value="P:negative regulation of DNA-templated transcription"/>
    <property type="evidence" value="ECO:0007669"/>
    <property type="project" value="TreeGrafter"/>
</dbReference>
<feature type="binding site" evidence="11">
    <location>
        <position position="85"/>
    </location>
    <ligand>
        <name>Zn(2+)</name>
        <dbReference type="ChEBI" id="CHEBI:29105"/>
    </ligand>
</feature>
<dbReference type="OrthoDB" id="8659436at2"/>
<evidence type="ECO:0000313" key="13">
    <source>
        <dbReference type="EMBL" id="EPD30629.1"/>
    </source>
</evidence>
<gene>
    <name evidence="13" type="ORF">HMPREF9238_00377</name>
</gene>
<comment type="caution">
    <text evidence="13">The sequence shown here is derived from an EMBL/GenBank/DDBJ whole genome shotgun (WGS) entry which is preliminary data.</text>
</comment>
<dbReference type="PANTHER" id="PTHR33202">
    <property type="entry name" value="ZINC UPTAKE REGULATION PROTEIN"/>
    <property type="match status" value="1"/>
</dbReference>
<dbReference type="InterPro" id="IPR002481">
    <property type="entry name" value="FUR"/>
</dbReference>
<keyword evidence="9" id="KW-0238">DNA-binding</keyword>
<evidence type="ECO:0000256" key="7">
    <source>
        <dbReference type="ARBA" id="ARBA00022833"/>
    </source>
</evidence>
<dbReference type="GO" id="GO:0003700">
    <property type="term" value="F:DNA-binding transcription factor activity"/>
    <property type="evidence" value="ECO:0007669"/>
    <property type="project" value="InterPro"/>
</dbReference>
<feature type="binding site" evidence="12">
    <location>
        <position position="117"/>
    </location>
    <ligand>
        <name>Fe cation</name>
        <dbReference type="ChEBI" id="CHEBI:24875"/>
    </ligand>
</feature>
<keyword evidence="4" id="KW-0963">Cytoplasm</keyword>
<dbReference type="GO" id="GO:0005829">
    <property type="term" value="C:cytosol"/>
    <property type="evidence" value="ECO:0007669"/>
    <property type="project" value="TreeGrafter"/>
</dbReference>
<evidence type="ECO:0000256" key="5">
    <source>
        <dbReference type="ARBA" id="ARBA00022491"/>
    </source>
</evidence>
<comment type="cofactor">
    <cofactor evidence="12">
        <name>Mn(2+)</name>
        <dbReference type="ChEBI" id="CHEBI:29035"/>
    </cofactor>
    <cofactor evidence="12">
        <name>Fe(2+)</name>
        <dbReference type="ChEBI" id="CHEBI:29033"/>
    </cofactor>
    <text evidence="12">Binds 1 Mn(2+) or Fe(2+) ion per subunit.</text>
</comment>
<feature type="binding site" evidence="11">
    <location>
        <position position="125"/>
    </location>
    <ligand>
        <name>Zn(2+)</name>
        <dbReference type="ChEBI" id="CHEBI:29105"/>
    </ligand>
</feature>
<evidence type="ECO:0000256" key="10">
    <source>
        <dbReference type="ARBA" id="ARBA00023163"/>
    </source>
</evidence>
<comment type="similarity">
    <text evidence="2">Belongs to the Fur family.</text>
</comment>
<dbReference type="AlphaFoldDB" id="A0A9W5RDU5"/>
<dbReference type="Gene3D" id="3.30.1490.190">
    <property type="match status" value="1"/>
</dbReference>
<reference evidence="13 14" key="1">
    <citation type="submission" date="2013-05" db="EMBL/GenBank/DDBJ databases">
        <title>The Genome Sequence of Actinomyces europaeus ACS-120-V-COL10B.</title>
        <authorList>
            <consortium name="The Broad Institute Genomics Platform"/>
            <person name="Earl A."/>
            <person name="Ward D."/>
            <person name="Feldgarden M."/>
            <person name="Gevers D."/>
            <person name="Saerens B."/>
            <person name="Vaneechoutte M."/>
            <person name="Walker B."/>
            <person name="Young S."/>
            <person name="Zeng Q."/>
            <person name="Gargeya S."/>
            <person name="Fitzgerald M."/>
            <person name="Haas B."/>
            <person name="Abouelleil A."/>
            <person name="Allen A.W."/>
            <person name="Alvarado L."/>
            <person name="Arachchi H.M."/>
            <person name="Berlin A.M."/>
            <person name="Chapman S.B."/>
            <person name="Gainer-Dewar J."/>
            <person name="Goldberg J."/>
            <person name="Griggs A."/>
            <person name="Gujja S."/>
            <person name="Hansen M."/>
            <person name="Howarth C."/>
            <person name="Imamovic A."/>
            <person name="Ireland A."/>
            <person name="Larimer J."/>
            <person name="McCowan C."/>
            <person name="Murphy C."/>
            <person name="Pearson M."/>
            <person name="Poon T.W."/>
            <person name="Priest M."/>
            <person name="Roberts A."/>
            <person name="Saif S."/>
            <person name="Shea T."/>
            <person name="Sisk P."/>
            <person name="Sykes S."/>
            <person name="Wortman J."/>
            <person name="Nusbaum C."/>
            <person name="Birren B."/>
        </authorList>
    </citation>
    <scope>NUCLEOTIDE SEQUENCE [LARGE SCALE GENOMIC DNA]</scope>
    <source>
        <strain evidence="13 14">ACS-120-V-Col10b</strain>
    </source>
</reference>
<dbReference type="InterPro" id="IPR036390">
    <property type="entry name" value="WH_DNA-bd_sf"/>
</dbReference>
<protein>
    <recommendedName>
        <fullName evidence="15">Ferric uptake regulation protein</fullName>
    </recommendedName>
</protein>
<dbReference type="Gene3D" id="1.10.10.10">
    <property type="entry name" value="Winged helix-like DNA-binding domain superfamily/Winged helix DNA-binding domain"/>
    <property type="match status" value="1"/>
</dbReference>
<evidence type="ECO:0000256" key="11">
    <source>
        <dbReference type="PIRSR" id="PIRSR602481-1"/>
    </source>
</evidence>
<comment type="cofactor">
    <cofactor evidence="11">
        <name>Zn(2+)</name>
        <dbReference type="ChEBI" id="CHEBI:29105"/>
    </cofactor>
    <text evidence="11">Binds 1 zinc ion per subunit.</text>
</comment>
<feature type="binding site" evidence="12">
    <location>
        <position position="79"/>
    </location>
    <ligand>
        <name>Fe cation</name>
        <dbReference type="ChEBI" id="CHEBI:24875"/>
    </ligand>
</feature>
<dbReference type="RefSeq" id="WP_016443741.1">
    <property type="nucleotide sequence ID" value="NZ_KE150266.1"/>
</dbReference>
<dbReference type="PANTHER" id="PTHR33202:SF2">
    <property type="entry name" value="FERRIC UPTAKE REGULATION PROTEIN"/>
    <property type="match status" value="1"/>
</dbReference>
<dbReference type="InterPro" id="IPR036388">
    <property type="entry name" value="WH-like_DNA-bd_sf"/>
</dbReference>
<comment type="subcellular location">
    <subcellularLocation>
        <location evidence="1">Cytoplasm</location>
    </subcellularLocation>
</comment>
<evidence type="ECO:0008006" key="15">
    <source>
        <dbReference type="Google" id="ProtNLM"/>
    </source>
</evidence>
<feature type="binding site" evidence="11">
    <location>
        <position position="88"/>
    </location>
    <ligand>
        <name>Zn(2+)</name>
        <dbReference type="ChEBI" id="CHEBI:29105"/>
    </ligand>
</feature>
<keyword evidence="6 11" id="KW-0479">Metal-binding</keyword>
<keyword evidence="7 11" id="KW-0862">Zinc</keyword>
<evidence type="ECO:0000256" key="4">
    <source>
        <dbReference type="ARBA" id="ARBA00022490"/>
    </source>
</evidence>